<evidence type="ECO:0000313" key="1">
    <source>
        <dbReference type="EMBL" id="MDM4017204.1"/>
    </source>
</evidence>
<comment type="caution">
    <text evidence="1">The sequence shown here is derived from an EMBL/GenBank/DDBJ whole genome shotgun (WGS) entry which is preliminary data.</text>
</comment>
<gene>
    <name evidence="1" type="ORF">QTN89_17290</name>
</gene>
<reference evidence="1 2" key="1">
    <citation type="submission" date="2023-06" db="EMBL/GenBank/DDBJ databases">
        <title>Roseiconus lacunae JC819 isolated from Gulf of Mannar region, Tamil Nadu.</title>
        <authorList>
            <person name="Pk S."/>
            <person name="Ch S."/>
            <person name="Ch V.R."/>
        </authorList>
    </citation>
    <scope>NUCLEOTIDE SEQUENCE [LARGE SCALE GENOMIC DNA]</scope>
    <source>
        <strain evidence="1 2">JC819</strain>
    </source>
</reference>
<keyword evidence="2" id="KW-1185">Reference proteome</keyword>
<dbReference type="RefSeq" id="WP_289164659.1">
    <property type="nucleotide sequence ID" value="NZ_CP141221.1"/>
</dbReference>
<dbReference type="EMBL" id="JASZZN010000012">
    <property type="protein sequence ID" value="MDM4017204.1"/>
    <property type="molecule type" value="Genomic_DNA"/>
</dbReference>
<sequence length="198" mass="22162">MTVIVGCHVRPPQGNVIEPQMLGSEVDAINQRQEDNAEQAKFIVYMHEFEINLQEDPARRAAGKKAISLFDYVGEVRPHGLRLTPAGEDHVRQLATRLRDQPTLDLTPQVFVERSNTSKRWETEHHYPVHFNEQLDEYRREVVVEVLESYGVVDADSMVVVAPAFPTGLEATEAAAAFENSIYTHGAIGRGSRAGANR</sequence>
<evidence type="ECO:0000313" key="2">
    <source>
        <dbReference type="Proteomes" id="UP001239462"/>
    </source>
</evidence>
<name>A0ABT7PL21_9BACT</name>
<organism evidence="1 2">
    <name type="scientific">Roseiconus lacunae</name>
    <dbReference type="NCBI Taxonomy" id="2605694"/>
    <lineage>
        <taxon>Bacteria</taxon>
        <taxon>Pseudomonadati</taxon>
        <taxon>Planctomycetota</taxon>
        <taxon>Planctomycetia</taxon>
        <taxon>Pirellulales</taxon>
        <taxon>Pirellulaceae</taxon>
        <taxon>Roseiconus</taxon>
    </lineage>
</organism>
<protein>
    <submittedName>
        <fullName evidence="1">Uncharacterized protein</fullName>
    </submittedName>
</protein>
<proteinExistence type="predicted"/>
<accession>A0ABT7PL21</accession>
<dbReference type="Proteomes" id="UP001239462">
    <property type="component" value="Unassembled WGS sequence"/>
</dbReference>